<name>A0ABR9LNF3_9ACTN</name>
<dbReference type="GO" id="GO:0003677">
    <property type="term" value="F:DNA binding"/>
    <property type="evidence" value="ECO:0007669"/>
    <property type="project" value="UniProtKB-KW"/>
</dbReference>
<keyword evidence="1 3" id="KW-0238">DNA-binding</keyword>
<dbReference type="Pfam" id="PF13411">
    <property type="entry name" value="MerR_1"/>
    <property type="match status" value="1"/>
</dbReference>
<dbReference type="Proteomes" id="UP000633509">
    <property type="component" value="Unassembled WGS sequence"/>
</dbReference>
<dbReference type="PANTHER" id="PTHR30204:SF93">
    <property type="entry name" value="HTH MERR-TYPE DOMAIN-CONTAINING PROTEIN"/>
    <property type="match status" value="1"/>
</dbReference>
<comment type="caution">
    <text evidence="3">The sequence shown here is derived from an EMBL/GenBank/DDBJ whole genome shotgun (WGS) entry which is preliminary data.</text>
</comment>
<reference evidence="3 4" key="1">
    <citation type="submission" date="2020-10" db="EMBL/GenBank/DDBJ databases">
        <title>Sequencing the genomes of 1000 actinobacteria strains.</title>
        <authorList>
            <person name="Klenk H.-P."/>
        </authorList>
    </citation>
    <scope>NUCLEOTIDE SEQUENCE [LARGE SCALE GENOMIC DNA]</scope>
    <source>
        <strain evidence="3 4">DSM 43173</strain>
    </source>
</reference>
<feature type="domain" description="HTH merR-type" evidence="2">
    <location>
        <begin position="12"/>
        <end position="81"/>
    </location>
</feature>
<gene>
    <name evidence="3" type="ORF">H4W80_000447</name>
</gene>
<dbReference type="InterPro" id="IPR000551">
    <property type="entry name" value="MerR-type_HTH_dom"/>
</dbReference>
<evidence type="ECO:0000313" key="4">
    <source>
        <dbReference type="Proteomes" id="UP000633509"/>
    </source>
</evidence>
<sequence>MSEVIQEGTDMAWSTRELAELAGTTVNTIRHYHRLGLLEEPERRYNGYKQYGVPHLVCLLRIRRLVELGVPLSEIGVAKSNGDVPLEVLRQVDAQLAAEMERLRKARSDIAVILRDGAPADTPAGFESAAANLSAADTSLIHVYTRLYDDEALKDLQRMAETDTDPVNAELDALPPDADEATRQSLAERLAPLIAQNLIDYPWLTNPEGRLSKSEHATQQLLIDAVAALRNTAQIDVLTRASILAHQQLGLAQAAEDDTNPA</sequence>
<proteinExistence type="predicted"/>
<keyword evidence="4" id="KW-1185">Reference proteome</keyword>
<dbReference type="PROSITE" id="PS50937">
    <property type="entry name" value="HTH_MERR_2"/>
    <property type="match status" value="1"/>
</dbReference>
<dbReference type="RefSeq" id="WP_318786664.1">
    <property type="nucleotide sequence ID" value="NZ_JADBEK010000001.1"/>
</dbReference>
<evidence type="ECO:0000256" key="1">
    <source>
        <dbReference type="ARBA" id="ARBA00023125"/>
    </source>
</evidence>
<organism evidence="3 4">
    <name type="scientific">Nonomuraea angiospora</name>
    <dbReference type="NCBI Taxonomy" id="46172"/>
    <lineage>
        <taxon>Bacteria</taxon>
        <taxon>Bacillati</taxon>
        <taxon>Actinomycetota</taxon>
        <taxon>Actinomycetes</taxon>
        <taxon>Streptosporangiales</taxon>
        <taxon>Streptosporangiaceae</taxon>
        <taxon>Nonomuraea</taxon>
    </lineage>
</organism>
<evidence type="ECO:0000313" key="3">
    <source>
        <dbReference type="EMBL" id="MBE1582189.1"/>
    </source>
</evidence>
<dbReference type="Gene3D" id="1.10.1660.10">
    <property type="match status" value="1"/>
</dbReference>
<dbReference type="InterPro" id="IPR009061">
    <property type="entry name" value="DNA-bd_dom_put_sf"/>
</dbReference>
<dbReference type="InterPro" id="IPR047057">
    <property type="entry name" value="MerR_fam"/>
</dbReference>
<dbReference type="SMART" id="SM00422">
    <property type="entry name" value="HTH_MERR"/>
    <property type="match status" value="1"/>
</dbReference>
<dbReference type="SUPFAM" id="SSF46955">
    <property type="entry name" value="Putative DNA-binding domain"/>
    <property type="match status" value="1"/>
</dbReference>
<evidence type="ECO:0000259" key="2">
    <source>
        <dbReference type="PROSITE" id="PS50937"/>
    </source>
</evidence>
<dbReference type="PANTHER" id="PTHR30204">
    <property type="entry name" value="REDOX-CYCLING DRUG-SENSING TRANSCRIPTIONAL ACTIVATOR SOXR"/>
    <property type="match status" value="1"/>
</dbReference>
<dbReference type="CDD" id="cd00592">
    <property type="entry name" value="HTH_MerR-like"/>
    <property type="match status" value="1"/>
</dbReference>
<protein>
    <submittedName>
        <fullName evidence="3">DNA-binding transcriptional MerR regulator</fullName>
    </submittedName>
</protein>
<accession>A0ABR9LNF3</accession>
<dbReference type="EMBL" id="JADBEK010000001">
    <property type="protein sequence ID" value="MBE1582189.1"/>
    <property type="molecule type" value="Genomic_DNA"/>
</dbReference>